<proteinExistence type="predicted"/>
<dbReference type="RefSeq" id="WP_054773648.1">
    <property type="nucleotide sequence ID" value="NZ_AP019782.1"/>
</dbReference>
<evidence type="ECO:0000313" key="2">
    <source>
        <dbReference type="EMBL" id="BBL69753.1"/>
    </source>
</evidence>
<evidence type="ECO:0000259" key="1">
    <source>
        <dbReference type="Pfam" id="PF18925"/>
    </source>
</evidence>
<reference evidence="2" key="1">
    <citation type="submission" date="2019-06" db="EMBL/GenBank/DDBJ databases">
        <title>Complete genome sequence of Methylogaea oryzae strain JCM16910.</title>
        <authorList>
            <person name="Asakawa S."/>
        </authorList>
    </citation>
    <scope>NUCLEOTIDE SEQUENCE</scope>
    <source>
        <strain evidence="2">E10</strain>
    </source>
</reference>
<dbReference type="AlphaFoldDB" id="A0A8D4VKY2"/>
<organism evidence="2 3">
    <name type="scientific">Methylogaea oryzae</name>
    <dbReference type="NCBI Taxonomy" id="1295382"/>
    <lineage>
        <taxon>Bacteria</taxon>
        <taxon>Pseudomonadati</taxon>
        <taxon>Pseudomonadota</taxon>
        <taxon>Gammaproteobacteria</taxon>
        <taxon>Methylococcales</taxon>
        <taxon>Methylococcaceae</taxon>
        <taxon>Methylogaea</taxon>
    </lineage>
</organism>
<accession>A0A8D4VKY2</accession>
<dbReference type="Pfam" id="PF18925">
    <property type="entry name" value="DUF5675"/>
    <property type="match status" value="1"/>
</dbReference>
<name>A0A8D4VKY2_9GAMM</name>
<dbReference type="EMBL" id="AP019782">
    <property type="protein sequence ID" value="BBL69753.1"/>
    <property type="molecule type" value="Genomic_DNA"/>
</dbReference>
<protein>
    <recommendedName>
        <fullName evidence="1">DUF5675 domain-containing protein</fullName>
    </recommendedName>
</protein>
<dbReference type="InterPro" id="IPR043732">
    <property type="entry name" value="DUF5675"/>
</dbReference>
<evidence type="ECO:0000313" key="3">
    <source>
        <dbReference type="Proteomes" id="UP000824988"/>
    </source>
</evidence>
<dbReference type="KEGG" id="moz:MoryE10_03590"/>
<dbReference type="Proteomes" id="UP000824988">
    <property type="component" value="Chromosome"/>
</dbReference>
<feature type="domain" description="DUF5675" evidence="1">
    <location>
        <begin position="5"/>
        <end position="117"/>
    </location>
</feature>
<gene>
    <name evidence="2" type="ORF">MoryE10_03590</name>
</gene>
<sequence>MELRLLRKTGTDASTVGELYVDGQFQCYTLEPVVRPLKIQGRTAIPAGRYQVIVNFSQRFQRDLPLLLDVPDFDGIRIHTGNTAKDTEGCILVGQSKAENYIGASRAAFAELFPKLQAALAAGQAVHIDIVAA</sequence>
<keyword evidence="3" id="KW-1185">Reference proteome</keyword>